<evidence type="ECO:0000313" key="9">
    <source>
        <dbReference type="RefSeq" id="XP_002741587.1"/>
    </source>
</evidence>
<keyword evidence="3 6" id="KW-0812">Transmembrane</keyword>
<evidence type="ECO:0000256" key="3">
    <source>
        <dbReference type="ARBA" id="ARBA00022692"/>
    </source>
</evidence>
<feature type="transmembrane region" description="Helical" evidence="6">
    <location>
        <begin position="240"/>
        <end position="262"/>
    </location>
</feature>
<evidence type="ECO:0000313" key="8">
    <source>
        <dbReference type="Proteomes" id="UP000694865"/>
    </source>
</evidence>
<dbReference type="InterPro" id="IPR043216">
    <property type="entry name" value="PAP-like"/>
</dbReference>
<dbReference type="PANTHER" id="PTHR10165">
    <property type="entry name" value="LIPID PHOSPHATE PHOSPHATASE"/>
    <property type="match status" value="1"/>
</dbReference>
<dbReference type="Gene3D" id="1.20.144.10">
    <property type="entry name" value="Phosphatidic acid phosphatase type 2/haloperoxidase"/>
    <property type="match status" value="1"/>
</dbReference>
<evidence type="ECO:0000256" key="5">
    <source>
        <dbReference type="ARBA" id="ARBA00023136"/>
    </source>
</evidence>
<dbReference type="SUPFAM" id="SSF48317">
    <property type="entry name" value="Acid phosphatase/Vanadium-dependent haloperoxidase"/>
    <property type="match status" value="1"/>
</dbReference>
<dbReference type="RefSeq" id="XP_002741587.1">
    <property type="nucleotide sequence ID" value="XM_002741541.2"/>
</dbReference>
<feature type="transmembrane region" description="Helical" evidence="6">
    <location>
        <begin position="61"/>
        <end position="85"/>
    </location>
</feature>
<dbReference type="Pfam" id="PF01569">
    <property type="entry name" value="PAP2"/>
    <property type="match status" value="1"/>
</dbReference>
<dbReference type="SMART" id="SM00014">
    <property type="entry name" value="acidPPc"/>
    <property type="match status" value="1"/>
</dbReference>
<comment type="subcellular location">
    <subcellularLocation>
        <location evidence="1">Membrane</location>
        <topology evidence="1">Multi-pass membrane protein</topology>
    </subcellularLocation>
</comment>
<accession>A0ABM0H0N0</accession>
<keyword evidence="8" id="KW-1185">Reference proteome</keyword>
<reference evidence="9" key="1">
    <citation type="submission" date="2025-08" db="UniProtKB">
        <authorList>
            <consortium name="RefSeq"/>
        </authorList>
    </citation>
    <scope>IDENTIFICATION</scope>
    <source>
        <tissue evidence="9">Testes</tissue>
    </source>
</reference>
<evidence type="ECO:0000256" key="4">
    <source>
        <dbReference type="ARBA" id="ARBA00022989"/>
    </source>
</evidence>
<evidence type="ECO:0000256" key="6">
    <source>
        <dbReference type="SAM" id="Phobius"/>
    </source>
</evidence>
<organism evidence="8 9">
    <name type="scientific">Saccoglossus kowalevskii</name>
    <name type="common">Acorn worm</name>
    <dbReference type="NCBI Taxonomy" id="10224"/>
    <lineage>
        <taxon>Eukaryota</taxon>
        <taxon>Metazoa</taxon>
        <taxon>Hemichordata</taxon>
        <taxon>Enteropneusta</taxon>
        <taxon>Harrimaniidae</taxon>
        <taxon>Saccoglossus</taxon>
    </lineage>
</organism>
<sequence>MQDIRCFNVFIDIAIFLGVEAIVLFPFFYDVLEFLPVRDTGFRCDDTDIQYPYTESIIPKLYVLVGAYAIAIFYLVGEILFYCCYTRNKDRDTPACIPCGCYVHLILVNIWRTIGFHIFAVNLTYIFVILGKKMVGRLRPNFLDICQANTTLYDCSEGWVDDSVCTGNDDLIEEAKESFPSYDASIVFCVAVYFVLYLEARWLWRGVGLMKPFIQAACLLGACFMSLLGVYQNAHFLSDAIAGAVLGGGIAVMTVFYFTSLFGSSHKRRLKREDEVEMNNYVVTNRNSAWVEQKM</sequence>
<comment type="similarity">
    <text evidence="2">Belongs to the PA-phosphatase related phosphoesterase family.</text>
</comment>
<proteinExistence type="inferred from homology"/>
<feature type="transmembrane region" description="Helical" evidence="6">
    <location>
        <begin position="184"/>
        <end position="204"/>
    </location>
</feature>
<dbReference type="Proteomes" id="UP000694865">
    <property type="component" value="Unplaced"/>
</dbReference>
<feature type="domain" description="Phosphatidic acid phosphatase type 2/haloperoxidase" evidence="7">
    <location>
        <begin position="114"/>
        <end position="255"/>
    </location>
</feature>
<keyword evidence="5 6" id="KW-0472">Membrane</keyword>
<protein>
    <submittedName>
        <fullName evidence="9">Lipid phosphate phosphohydrolase 3-like</fullName>
    </submittedName>
</protein>
<feature type="transmembrane region" description="Helical" evidence="6">
    <location>
        <begin position="7"/>
        <end position="29"/>
    </location>
</feature>
<dbReference type="GeneID" id="100367644"/>
<evidence type="ECO:0000256" key="2">
    <source>
        <dbReference type="ARBA" id="ARBA00008816"/>
    </source>
</evidence>
<evidence type="ECO:0000259" key="7">
    <source>
        <dbReference type="SMART" id="SM00014"/>
    </source>
</evidence>
<feature type="transmembrane region" description="Helical" evidence="6">
    <location>
        <begin position="216"/>
        <end position="234"/>
    </location>
</feature>
<evidence type="ECO:0000256" key="1">
    <source>
        <dbReference type="ARBA" id="ARBA00004141"/>
    </source>
</evidence>
<name>A0ABM0H0N0_SACKO</name>
<keyword evidence="4 6" id="KW-1133">Transmembrane helix</keyword>
<feature type="transmembrane region" description="Helical" evidence="6">
    <location>
        <begin position="106"/>
        <end position="130"/>
    </location>
</feature>
<dbReference type="InterPro" id="IPR000326">
    <property type="entry name" value="PAP2/HPO"/>
</dbReference>
<gene>
    <name evidence="9" type="primary">LOC100367644</name>
</gene>
<dbReference type="PANTHER" id="PTHR10165:SF103">
    <property type="entry name" value="PHOSPHOLIPID PHOSPHATASE HOMOLOG 1.2 HOMOLOG"/>
    <property type="match status" value="1"/>
</dbReference>
<dbReference type="InterPro" id="IPR036938">
    <property type="entry name" value="PAP2/HPO_sf"/>
</dbReference>